<keyword evidence="3" id="KW-1185">Reference proteome</keyword>
<dbReference type="EMBL" id="JARKIF010000012">
    <property type="protein sequence ID" value="KAJ7626095.1"/>
    <property type="molecule type" value="Genomic_DNA"/>
</dbReference>
<feature type="compositionally biased region" description="Pro residues" evidence="1">
    <location>
        <begin position="94"/>
        <end position="108"/>
    </location>
</feature>
<feature type="region of interest" description="Disordered" evidence="1">
    <location>
        <begin position="81"/>
        <end position="108"/>
    </location>
</feature>
<reference evidence="2" key="1">
    <citation type="submission" date="2023-03" db="EMBL/GenBank/DDBJ databases">
        <title>Massive genome expansion in bonnet fungi (Mycena s.s.) driven by repeated elements and novel gene families across ecological guilds.</title>
        <authorList>
            <consortium name="Lawrence Berkeley National Laboratory"/>
            <person name="Harder C.B."/>
            <person name="Miyauchi S."/>
            <person name="Viragh M."/>
            <person name="Kuo A."/>
            <person name="Thoen E."/>
            <person name="Andreopoulos B."/>
            <person name="Lu D."/>
            <person name="Skrede I."/>
            <person name="Drula E."/>
            <person name="Henrissat B."/>
            <person name="Morin E."/>
            <person name="Kohler A."/>
            <person name="Barry K."/>
            <person name="LaButti K."/>
            <person name="Morin E."/>
            <person name="Salamov A."/>
            <person name="Lipzen A."/>
            <person name="Mereny Z."/>
            <person name="Hegedus B."/>
            <person name="Baldrian P."/>
            <person name="Stursova M."/>
            <person name="Weitz H."/>
            <person name="Taylor A."/>
            <person name="Grigoriev I.V."/>
            <person name="Nagy L.G."/>
            <person name="Martin F."/>
            <person name="Kauserud H."/>
        </authorList>
    </citation>
    <scope>NUCLEOTIDE SEQUENCE</scope>
    <source>
        <strain evidence="2">9284</strain>
    </source>
</reference>
<sequence>MFEDAGATELETLRCDGWLSVLGDAAEAVGLSSEDPDAGSLRMCSVDAELYGTRWKGGDKGMMPIWKESLTFNTTGIALRADLDPPDIAGSPSSPGPPPRSLTPAPLPTCPNADLPPTTTITQRWVALGMVTSDGSQYNNISVSGRCGEQMKLSHPAVISRRVTARVIGVTVRVDRIKHRIVGSGEFGPPIHDATQCETEEEAPDAPCTRCKTKNLRCEYPSHRPAEDSADWDRGQPHASGSSERIDPSIDHTLSSAASPVAPFQQPVSLHLRNRNRDAHPRQEYFQMNNRHPYRRPRPGSTLYDEQAVQARQYLDRRSRISAPAQEIPAPPYSESRTEDGLWEQFLSWSNDTGSTFSGPGGSGYSQSNSSHAGNDRNKDWEQPGYPFG</sequence>
<dbReference type="AlphaFoldDB" id="A0AAD7BNK7"/>
<evidence type="ECO:0008006" key="4">
    <source>
        <dbReference type="Google" id="ProtNLM"/>
    </source>
</evidence>
<feature type="region of interest" description="Disordered" evidence="1">
    <location>
        <begin position="183"/>
        <end position="208"/>
    </location>
</feature>
<accession>A0AAD7BNK7</accession>
<comment type="caution">
    <text evidence="2">The sequence shown here is derived from an EMBL/GenBank/DDBJ whole genome shotgun (WGS) entry which is preliminary data.</text>
</comment>
<gene>
    <name evidence="2" type="ORF">FB45DRAFT_1084956</name>
</gene>
<feature type="region of interest" description="Disordered" evidence="1">
    <location>
        <begin position="223"/>
        <end position="250"/>
    </location>
</feature>
<evidence type="ECO:0000256" key="1">
    <source>
        <dbReference type="SAM" id="MobiDB-lite"/>
    </source>
</evidence>
<name>A0AAD7BNK7_9AGAR</name>
<feature type="region of interest" description="Disordered" evidence="1">
    <location>
        <begin position="281"/>
        <end position="302"/>
    </location>
</feature>
<dbReference type="Proteomes" id="UP001221142">
    <property type="component" value="Unassembled WGS sequence"/>
</dbReference>
<organism evidence="2 3">
    <name type="scientific">Roridomyces roridus</name>
    <dbReference type="NCBI Taxonomy" id="1738132"/>
    <lineage>
        <taxon>Eukaryota</taxon>
        <taxon>Fungi</taxon>
        <taxon>Dikarya</taxon>
        <taxon>Basidiomycota</taxon>
        <taxon>Agaricomycotina</taxon>
        <taxon>Agaricomycetes</taxon>
        <taxon>Agaricomycetidae</taxon>
        <taxon>Agaricales</taxon>
        <taxon>Marasmiineae</taxon>
        <taxon>Mycenaceae</taxon>
        <taxon>Roridomyces</taxon>
    </lineage>
</organism>
<feature type="region of interest" description="Disordered" evidence="1">
    <location>
        <begin position="353"/>
        <end position="389"/>
    </location>
</feature>
<evidence type="ECO:0000313" key="3">
    <source>
        <dbReference type="Proteomes" id="UP001221142"/>
    </source>
</evidence>
<evidence type="ECO:0000313" key="2">
    <source>
        <dbReference type="EMBL" id="KAJ7626095.1"/>
    </source>
</evidence>
<feature type="region of interest" description="Disordered" evidence="1">
    <location>
        <begin position="317"/>
        <end position="341"/>
    </location>
</feature>
<protein>
    <recommendedName>
        <fullName evidence="4">Zn(2)-C6 fungal-type domain-containing protein</fullName>
    </recommendedName>
</protein>
<feature type="compositionally biased region" description="Basic and acidic residues" evidence="1">
    <location>
        <begin position="223"/>
        <end position="236"/>
    </location>
</feature>
<proteinExistence type="predicted"/>